<evidence type="ECO:0000256" key="2">
    <source>
        <dbReference type="ARBA" id="ARBA00004613"/>
    </source>
</evidence>
<proteinExistence type="predicted"/>
<dbReference type="OrthoDB" id="2414517at2759"/>
<keyword evidence="3" id="KW-0964">Secreted</keyword>
<feature type="region of interest" description="Disordered" evidence="4">
    <location>
        <begin position="547"/>
        <end position="572"/>
    </location>
</feature>
<dbReference type="InterPro" id="IPR045379">
    <property type="entry name" value="Crinkler_N"/>
</dbReference>
<dbReference type="AlphaFoldDB" id="A0A397GG14"/>
<evidence type="ECO:0000256" key="1">
    <source>
        <dbReference type="ARBA" id="ARBA00004340"/>
    </source>
</evidence>
<dbReference type="Proteomes" id="UP000266861">
    <property type="component" value="Unassembled WGS sequence"/>
</dbReference>
<accession>A0A397GG14</accession>
<evidence type="ECO:0000256" key="4">
    <source>
        <dbReference type="SAM" id="MobiDB-lite"/>
    </source>
</evidence>
<evidence type="ECO:0000313" key="6">
    <source>
        <dbReference type="EMBL" id="RHZ47953.1"/>
    </source>
</evidence>
<dbReference type="GO" id="GO:0005576">
    <property type="term" value="C:extracellular region"/>
    <property type="evidence" value="ECO:0007669"/>
    <property type="project" value="UniProtKB-SubCell"/>
</dbReference>
<dbReference type="GO" id="GO:0043657">
    <property type="term" value="C:host cell"/>
    <property type="evidence" value="ECO:0007669"/>
    <property type="project" value="UniProtKB-SubCell"/>
</dbReference>
<evidence type="ECO:0000256" key="3">
    <source>
        <dbReference type="ARBA" id="ARBA00022525"/>
    </source>
</evidence>
<evidence type="ECO:0000259" key="5">
    <source>
        <dbReference type="Pfam" id="PF20147"/>
    </source>
</evidence>
<sequence length="572" mass="65272">MDTITLNCLVKKDNPYENCFEVEIDKTRTVSALKELIKDKQKPNFDHLPANQLKLWKVNVSLLKSNEKLTVLVEKEPAVIEQKLEGEKLLAPNDVQDYFSGQPAKKFIHIIVESLPIEKPASTITPNREQELLNEITSLKELFNKSTHGTYKFVEFLVSFLLTHRYYAEFDVVVSPKRTKGFKWTVNVDHATLEGLKKVIYDIEKTPALENNCAVLDFVYSNGSNGSNEKYSPRNDQAFCEMLRQFISKHNFKFTVIIGTPSKRFSDWELPDVCWLYGLIDENGNASLDIFPHFTCGYKDLKDESSQTVFKTLMNVLNFKLGITPVNLNEVSRSLYVHSYLVAGARQYEEKFKVKPQFNITGPNGCGPVDFAIELLQTLKIVGVTEVKHEDFDKGVAQNAVQIESALSNRKRKASEMEEENLFRDKVIGIVTDAEKWYFLECSYDNQERPKFKLSNSIIVDYNSEDMESKVGRVLGHIAWLLEEIQKPTESLQSEGQPKAKKAKAKRPKFKLSNSIIVDYNSEDMESKVGRVLGHIAWLLEEIQKPTESLQSEGQPKAKKAKASKNIRDETS</sequence>
<name>A0A397GG14_9GLOM</name>
<feature type="domain" description="Crinkler effector protein N-terminal" evidence="5">
    <location>
        <begin position="4"/>
        <end position="113"/>
    </location>
</feature>
<dbReference type="Pfam" id="PF20147">
    <property type="entry name" value="Crinkler"/>
    <property type="match status" value="1"/>
</dbReference>
<protein>
    <recommendedName>
        <fullName evidence="5">Crinkler effector protein N-terminal domain-containing protein</fullName>
    </recommendedName>
</protein>
<gene>
    <name evidence="6" type="ORF">Glove_564g71</name>
</gene>
<reference evidence="6 7" key="1">
    <citation type="submission" date="2018-08" db="EMBL/GenBank/DDBJ databases">
        <title>Genome and evolution of the arbuscular mycorrhizal fungus Diversispora epigaea (formerly Glomus versiforme) and its bacterial endosymbionts.</title>
        <authorList>
            <person name="Sun X."/>
            <person name="Fei Z."/>
            <person name="Harrison M."/>
        </authorList>
    </citation>
    <scope>NUCLEOTIDE SEQUENCE [LARGE SCALE GENOMIC DNA]</scope>
    <source>
        <strain evidence="6 7">IT104</strain>
    </source>
</reference>
<dbReference type="EMBL" id="PQFF01000479">
    <property type="protein sequence ID" value="RHZ47953.1"/>
    <property type="molecule type" value="Genomic_DNA"/>
</dbReference>
<organism evidence="6 7">
    <name type="scientific">Diversispora epigaea</name>
    <dbReference type="NCBI Taxonomy" id="1348612"/>
    <lineage>
        <taxon>Eukaryota</taxon>
        <taxon>Fungi</taxon>
        <taxon>Fungi incertae sedis</taxon>
        <taxon>Mucoromycota</taxon>
        <taxon>Glomeromycotina</taxon>
        <taxon>Glomeromycetes</taxon>
        <taxon>Diversisporales</taxon>
        <taxon>Diversisporaceae</taxon>
        <taxon>Diversispora</taxon>
    </lineage>
</organism>
<comment type="subcellular location">
    <subcellularLocation>
        <location evidence="1">Host cell</location>
    </subcellularLocation>
    <subcellularLocation>
        <location evidence="2">Secreted</location>
    </subcellularLocation>
</comment>
<keyword evidence="7" id="KW-1185">Reference proteome</keyword>
<evidence type="ECO:0000313" key="7">
    <source>
        <dbReference type="Proteomes" id="UP000266861"/>
    </source>
</evidence>
<comment type="caution">
    <text evidence="6">The sequence shown here is derived from an EMBL/GenBank/DDBJ whole genome shotgun (WGS) entry which is preliminary data.</text>
</comment>